<keyword evidence="1" id="KW-0433">Leucine-rich repeat</keyword>
<keyword evidence="2" id="KW-0732">Signal</keyword>
<dbReference type="InterPro" id="IPR013210">
    <property type="entry name" value="LRR_N_plant-typ"/>
</dbReference>
<name>A0ABU6TW93_9FABA</name>
<evidence type="ECO:0000256" key="3">
    <source>
        <dbReference type="ARBA" id="ARBA00022737"/>
    </source>
</evidence>
<gene>
    <name evidence="5" type="ORF">PIB30_098989</name>
</gene>
<dbReference type="SUPFAM" id="SSF52058">
    <property type="entry name" value="L domain-like"/>
    <property type="match status" value="1"/>
</dbReference>
<feature type="domain" description="Leucine-rich repeat-containing N-terminal plant-type" evidence="4">
    <location>
        <begin position="14"/>
        <end position="49"/>
    </location>
</feature>
<keyword evidence="6" id="KW-1185">Reference proteome</keyword>
<keyword evidence="3" id="KW-0677">Repeat</keyword>
<proteinExistence type="predicted"/>
<dbReference type="PANTHER" id="PTHR48060:SF21">
    <property type="entry name" value="L DOMAIN-LIKE PROTEIN"/>
    <property type="match status" value="1"/>
</dbReference>
<dbReference type="Proteomes" id="UP001341840">
    <property type="component" value="Unassembled WGS sequence"/>
</dbReference>
<sequence length="168" mass="18714">MAAHVPLSSEIGKLALLALKGKLTNGDPDALPSWNESLHFCEWEGVTCSRHHMRVSALQLQNQDLGGTLSPSLGNLTFLVELNLTDLNLYGDIPREVVRLKRLQILSLMQNNIIGEIPREVGRLKRLQVLELKKNNFHGEIPMELANCSSLKKIDLSSNNLTGEVLRK</sequence>
<dbReference type="InterPro" id="IPR053211">
    <property type="entry name" value="DNA_repair-toleration"/>
</dbReference>
<protein>
    <recommendedName>
        <fullName evidence="4">Leucine-rich repeat-containing N-terminal plant-type domain-containing protein</fullName>
    </recommendedName>
</protein>
<dbReference type="Gene3D" id="3.80.10.10">
    <property type="entry name" value="Ribonuclease Inhibitor"/>
    <property type="match status" value="1"/>
</dbReference>
<evidence type="ECO:0000259" key="4">
    <source>
        <dbReference type="Pfam" id="PF08263"/>
    </source>
</evidence>
<dbReference type="Pfam" id="PF08263">
    <property type="entry name" value="LRRNT_2"/>
    <property type="match status" value="1"/>
</dbReference>
<dbReference type="EMBL" id="JASCZI010093215">
    <property type="protein sequence ID" value="MED6153167.1"/>
    <property type="molecule type" value="Genomic_DNA"/>
</dbReference>
<comment type="caution">
    <text evidence="5">The sequence shown here is derived from an EMBL/GenBank/DDBJ whole genome shotgun (WGS) entry which is preliminary data.</text>
</comment>
<feature type="non-terminal residue" evidence="5">
    <location>
        <position position="168"/>
    </location>
</feature>
<evidence type="ECO:0000256" key="1">
    <source>
        <dbReference type="ARBA" id="ARBA00022614"/>
    </source>
</evidence>
<organism evidence="5 6">
    <name type="scientific">Stylosanthes scabra</name>
    <dbReference type="NCBI Taxonomy" id="79078"/>
    <lineage>
        <taxon>Eukaryota</taxon>
        <taxon>Viridiplantae</taxon>
        <taxon>Streptophyta</taxon>
        <taxon>Embryophyta</taxon>
        <taxon>Tracheophyta</taxon>
        <taxon>Spermatophyta</taxon>
        <taxon>Magnoliopsida</taxon>
        <taxon>eudicotyledons</taxon>
        <taxon>Gunneridae</taxon>
        <taxon>Pentapetalae</taxon>
        <taxon>rosids</taxon>
        <taxon>fabids</taxon>
        <taxon>Fabales</taxon>
        <taxon>Fabaceae</taxon>
        <taxon>Papilionoideae</taxon>
        <taxon>50 kb inversion clade</taxon>
        <taxon>dalbergioids sensu lato</taxon>
        <taxon>Dalbergieae</taxon>
        <taxon>Pterocarpus clade</taxon>
        <taxon>Stylosanthes</taxon>
    </lineage>
</organism>
<evidence type="ECO:0000313" key="6">
    <source>
        <dbReference type="Proteomes" id="UP001341840"/>
    </source>
</evidence>
<dbReference type="PANTHER" id="PTHR48060">
    <property type="entry name" value="DNA DAMAGE-REPAIR/TOLERATION PROTEIN DRT100"/>
    <property type="match status" value="1"/>
</dbReference>
<dbReference type="InterPro" id="IPR001611">
    <property type="entry name" value="Leu-rich_rpt"/>
</dbReference>
<dbReference type="Pfam" id="PF13855">
    <property type="entry name" value="LRR_8"/>
    <property type="match status" value="1"/>
</dbReference>
<evidence type="ECO:0000256" key="2">
    <source>
        <dbReference type="ARBA" id="ARBA00022729"/>
    </source>
</evidence>
<evidence type="ECO:0000313" key="5">
    <source>
        <dbReference type="EMBL" id="MED6153167.1"/>
    </source>
</evidence>
<dbReference type="InterPro" id="IPR032675">
    <property type="entry name" value="LRR_dom_sf"/>
</dbReference>
<accession>A0ABU6TW93</accession>
<reference evidence="5 6" key="1">
    <citation type="journal article" date="2023" name="Plants (Basel)">
        <title>Bridging the Gap: Combining Genomics and Transcriptomics Approaches to Understand Stylosanthes scabra, an Orphan Legume from the Brazilian Caatinga.</title>
        <authorList>
            <person name="Ferreira-Neto J.R.C."/>
            <person name="da Silva M.D."/>
            <person name="Binneck E."/>
            <person name="de Melo N.F."/>
            <person name="da Silva R.H."/>
            <person name="de Melo A.L.T.M."/>
            <person name="Pandolfi V."/>
            <person name="Bustamante F.O."/>
            <person name="Brasileiro-Vidal A.C."/>
            <person name="Benko-Iseppon A.M."/>
        </authorList>
    </citation>
    <scope>NUCLEOTIDE SEQUENCE [LARGE SCALE GENOMIC DNA]</scope>
    <source>
        <tissue evidence="5">Leaves</tissue>
    </source>
</reference>